<evidence type="ECO:0000256" key="1">
    <source>
        <dbReference type="SAM" id="Coils"/>
    </source>
</evidence>
<reference evidence="3 4" key="1">
    <citation type="submission" date="2020-09" db="EMBL/GenBank/DDBJ databases">
        <title>Roseomonas.</title>
        <authorList>
            <person name="Zhu W."/>
        </authorList>
    </citation>
    <scope>NUCLEOTIDE SEQUENCE [LARGE SCALE GENOMIC DNA]</scope>
    <source>
        <strain evidence="3 4">1311</strain>
    </source>
</reference>
<keyword evidence="2" id="KW-0472">Membrane</keyword>
<protein>
    <submittedName>
        <fullName evidence="3">DUF1003 domain-containing protein</fullName>
    </submittedName>
</protein>
<evidence type="ECO:0000256" key="2">
    <source>
        <dbReference type="SAM" id="Phobius"/>
    </source>
</evidence>
<comment type="caution">
    <text evidence="3">The sequence shown here is derived from an EMBL/GenBank/DDBJ whole genome shotgun (WGS) entry which is preliminary data.</text>
</comment>
<keyword evidence="2" id="KW-0812">Transmembrane</keyword>
<dbReference type="Proteomes" id="UP001518990">
    <property type="component" value="Unassembled WGS sequence"/>
</dbReference>
<name>A0ABS3K9Z1_9PROT</name>
<dbReference type="RefSeq" id="WP_207445860.1">
    <property type="nucleotide sequence ID" value="NZ_CP061091.1"/>
</dbReference>
<gene>
    <name evidence="3" type="ORF">IAI60_06570</name>
</gene>
<keyword evidence="2" id="KW-1133">Transmembrane helix</keyword>
<sequence length="184" mass="21349">MDQDVDHLAKQLLENGFDRFSPRERRVLMRIAKRHPTTRSVNHAMAEQDSLGDRIADRVARFGGSWAFIISFMVVMIFWVLSNSFLLARYNTAYDPYPFIFLNLVLSMVAALQAPLIMMSQNRQAQRDRVAAALDYEVNLKAELEIMALHDKLDQLRLNQLRDMLTAQQRQLQRLTERICPEGP</sequence>
<dbReference type="PANTHER" id="PTHR41386:SF1">
    <property type="entry name" value="MEMBRANE PROTEIN"/>
    <property type="match status" value="1"/>
</dbReference>
<dbReference type="EMBL" id="JACTNF010000005">
    <property type="protein sequence ID" value="MBO1074265.1"/>
    <property type="molecule type" value="Genomic_DNA"/>
</dbReference>
<keyword evidence="4" id="KW-1185">Reference proteome</keyword>
<dbReference type="Pfam" id="PF06210">
    <property type="entry name" value="DUF1003"/>
    <property type="match status" value="1"/>
</dbReference>
<feature type="transmembrane region" description="Helical" evidence="2">
    <location>
        <begin position="99"/>
        <end position="119"/>
    </location>
</feature>
<keyword evidence="1" id="KW-0175">Coiled coil</keyword>
<evidence type="ECO:0000313" key="3">
    <source>
        <dbReference type="EMBL" id="MBO1074265.1"/>
    </source>
</evidence>
<feature type="coiled-coil region" evidence="1">
    <location>
        <begin position="139"/>
        <end position="178"/>
    </location>
</feature>
<proteinExistence type="predicted"/>
<dbReference type="PANTHER" id="PTHR41386">
    <property type="entry name" value="INTEGRAL MEMBRANE PROTEIN-RELATED"/>
    <property type="match status" value="1"/>
</dbReference>
<feature type="transmembrane region" description="Helical" evidence="2">
    <location>
        <begin position="66"/>
        <end position="87"/>
    </location>
</feature>
<evidence type="ECO:0000313" key="4">
    <source>
        <dbReference type="Proteomes" id="UP001518990"/>
    </source>
</evidence>
<organism evidence="3 4">
    <name type="scientific">Roseomonas marmotae</name>
    <dbReference type="NCBI Taxonomy" id="2768161"/>
    <lineage>
        <taxon>Bacteria</taxon>
        <taxon>Pseudomonadati</taxon>
        <taxon>Pseudomonadota</taxon>
        <taxon>Alphaproteobacteria</taxon>
        <taxon>Acetobacterales</taxon>
        <taxon>Roseomonadaceae</taxon>
        <taxon>Roseomonas</taxon>
    </lineage>
</organism>
<accession>A0ABS3K9Z1</accession>
<dbReference type="InterPro" id="IPR010406">
    <property type="entry name" value="DUF1003"/>
</dbReference>